<accession>A0A4Y7SUP3</accession>
<keyword evidence="2" id="KW-1185">Reference proteome</keyword>
<protein>
    <submittedName>
        <fullName evidence="1">Uncharacterized protein</fullName>
    </submittedName>
</protein>
<dbReference type="OrthoDB" id="162969at2759"/>
<name>A0A4Y7SUP3_COPMI</name>
<gene>
    <name evidence="1" type="ORF">FA13DRAFT_1714000</name>
</gene>
<dbReference type="EMBL" id="QPFP01000057">
    <property type="protein sequence ID" value="TEB25368.1"/>
    <property type="molecule type" value="Genomic_DNA"/>
</dbReference>
<reference evidence="1 2" key="1">
    <citation type="journal article" date="2019" name="Nat. Ecol. Evol.">
        <title>Megaphylogeny resolves global patterns of mushroom evolution.</title>
        <authorList>
            <person name="Varga T."/>
            <person name="Krizsan K."/>
            <person name="Foldi C."/>
            <person name="Dima B."/>
            <person name="Sanchez-Garcia M."/>
            <person name="Sanchez-Ramirez S."/>
            <person name="Szollosi G.J."/>
            <person name="Szarkandi J.G."/>
            <person name="Papp V."/>
            <person name="Albert L."/>
            <person name="Andreopoulos W."/>
            <person name="Angelini C."/>
            <person name="Antonin V."/>
            <person name="Barry K.W."/>
            <person name="Bougher N.L."/>
            <person name="Buchanan P."/>
            <person name="Buyck B."/>
            <person name="Bense V."/>
            <person name="Catcheside P."/>
            <person name="Chovatia M."/>
            <person name="Cooper J."/>
            <person name="Damon W."/>
            <person name="Desjardin D."/>
            <person name="Finy P."/>
            <person name="Geml J."/>
            <person name="Haridas S."/>
            <person name="Hughes K."/>
            <person name="Justo A."/>
            <person name="Karasinski D."/>
            <person name="Kautmanova I."/>
            <person name="Kiss B."/>
            <person name="Kocsube S."/>
            <person name="Kotiranta H."/>
            <person name="LaButti K.M."/>
            <person name="Lechner B.E."/>
            <person name="Liimatainen K."/>
            <person name="Lipzen A."/>
            <person name="Lukacs Z."/>
            <person name="Mihaltcheva S."/>
            <person name="Morgado L.N."/>
            <person name="Niskanen T."/>
            <person name="Noordeloos M.E."/>
            <person name="Ohm R.A."/>
            <person name="Ortiz-Santana B."/>
            <person name="Ovrebo C."/>
            <person name="Racz N."/>
            <person name="Riley R."/>
            <person name="Savchenko A."/>
            <person name="Shiryaev A."/>
            <person name="Soop K."/>
            <person name="Spirin V."/>
            <person name="Szebenyi C."/>
            <person name="Tomsovsky M."/>
            <person name="Tulloss R.E."/>
            <person name="Uehling J."/>
            <person name="Grigoriev I.V."/>
            <person name="Vagvolgyi C."/>
            <person name="Papp T."/>
            <person name="Martin F.M."/>
            <person name="Miettinen O."/>
            <person name="Hibbett D.S."/>
            <person name="Nagy L.G."/>
        </authorList>
    </citation>
    <scope>NUCLEOTIDE SEQUENCE [LARGE SCALE GENOMIC DNA]</scope>
    <source>
        <strain evidence="1 2">FP101781</strain>
    </source>
</reference>
<dbReference type="AlphaFoldDB" id="A0A4Y7SUP3"/>
<proteinExistence type="predicted"/>
<comment type="caution">
    <text evidence="1">The sequence shown here is derived from an EMBL/GenBank/DDBJ whole genome shotgun (WGS) entry which is preliminary data.</text>
</comment>
<dbReference type="STRING" id="71717.A0A4Y7SUP3"/>
<sequence>MAPTKLGKWFCNWTNAGVAEVRLQPPQQVVAIDTSADSDEIQAAEKDIENALDNLEATGALQSANRMSVEALLNPSVMEARDASENMDINGGDHDDPVDLPPTRRDIRGFFGSRFSQALWSRGCRAGNAWQGHGYLDQSLPGVERTASSRQLFAALTHSYRPMPVLCRYII</sequence>
<evidence type="ECO:0000313" key="2">
    <source>
        <dbReference type="Proteomes" id="UP000298030"/>
    </source>
</evidence>
<evidence type="ECO:0000313" key="1">
    <source>
        <dbReference type="EMBL" id="TEB25368.1"/>
    </source>
</evidence>
<organism evidence="1 2">
    <name type="scientific">Coprinellus micaceus</name>
    <name type="common">Glistening ink-cap mushroom</name>
    <name type="synonym">Coprinus micaceus</name>
    <dbReference type="NCBI Taxonomy" id="71717"/>
    <lineage>
        <taxon>Eukaryota</taxon>
        <taxon>Fungi</taxon>
        <taxon>Dikarya</taxon>
        <taxon>Basidiomycota</taxon>
        <taxon>Agaricomycotina</taxon>
        <taxon>Agaricomycetes</taxon>
        <taxon>Agaricomycetidae</taxon>
        <taxon>Agaricales</taxon>
        <taxon>Agaricineae</taxon>
        <taxon>Psathyrellaceae</taxon>
        <taxon>Coprinellus</taxon>
    </lineage>
</organism>
<dbReference type="Proteomes" id="UP000298030">
    <property type="component" value="Unassembled WGS sequence"/>
</dbReference>